<gene>
    <name evidence="1" type="ORF">DPEC_G00046720</name>
</gene>
<organism evidence="1 2">
    <name type="scientific">Dallia pectoralis</name>
    <name type="common">Alaska blackfish</name>
    <dbReference type="NCBI Taxonomy" id="75939"/>
    <lineage>
        <taxon>Eukaryota</taxon>
        <taxon>Metazoa</taxon>
        <taxon>Chordata</taxon>
        <taxon>Craniata</taxon>
        <taxon>Vertebrata</taxon>
        <taxon>Euteleostomi</taxon>
        <taxon>Actinopterygii</taxon>
        <taxon>Neopterygii</taxon>
        <taxon>Teleostei</taxon>
        <taxon>Protacanthopterygii</taxon>
        <taxon>Esociformes</taxon>
        <taxon>Umbridae</taxon>
        <taxon>Dallia</taxon>
    </lineage>
</organism>
<proteinExistence type="predicted"/>
<accession>A0ACC2H9Y4</accession>
<reference evidence="1" key="1">
    <citation type="submission" date="2021-05" db="EMBL/GenBank/DDBJ databases">
        <authorList>
            <person name="Pan Q."/>
            <person name="Jouanno E."/>
            <person name="Zahm M."/>
            <person name="Klopp C."/>
            <person name="Cabau C."/>
            <person name="Louis A."/>
            <person name="Berthelot C."/>
            <person name="Parey E."/>
            <person name="Roest Crollius H."/>
            <person name="Montfort J."/>
            <person name="Robinson-Rechavi M."/>
            <person name="Bouchez O."/>
            <person name="Lampietro C."/>
            <person name="Lopez Roques C."/>
            <person name="Donnadieu C."/>
            <person name="Postlethwait J."/>
            <person name="Bobe J."/>
            <person name="Dillon D."/>
            <person name="Chandos A."/>
            <person name="von Hippel F."/>
            <person name="Guiguen Y."/>
        </authorList>
    </citation>
    <scope>NUCLEOTIDE SEQUENCE</scope>
    <source>
        <strain evidence="1">YG-Jan2019</strain>
    </source>
</reference>
<protein>
    <submittedName>
        <fullName evidence="1">Uncharacterized protein</fullName>
    </submittedName>
</protein>
<dbReference type="EMBL" id="CM055731">
    <property type="protein sequence ID" value="KAJ8012809.1"/>
    <property type="molecule type" value="Genomic_DNA"/>
</dbReference>
<name>A0ACC2H9Y4_DALPE</name>
<sequence length="490" mass="55146">MPDPSIVTTSLKDKREFFEDARKAEINKAYMRKDPIDIPERLSTDMKEPKTTNQEGKESTQSTSEKVTDNNTEIKGSAESTRIELSEATVMSDTSTVKNKREFFDEAQKTETNKINVQCVLDYSVPAVMEPKTEEVKEHAGSTKGLVTESHSEEGGFMWDDSWDDRWDDRLASTASEALETSDLSDSSATTTSVRHKRDFFEEAHKAKTNKTYVRKDPIDIPERLGPDMEELEPEIQENEKEDLPKVDLSGLVNKFETPDEKVYVRKRIRMRERLGSETEYTEGDVENIETQVEVMSAFDIKAIKNVFETGEQNPPIKGEKSEQEEPESNLTDNKTDTSKQDSTQDTHILPLPSQKDVQNKSADVTGFCETKSVTEHSSIFDEFGNNTIGSMSSTTVSQHSESKTTHSAPFSYADVVKKNVLEATPYETPDEATTEELLRDFHKTWTESESVFKSLGYSVSEESASHVVSQQTKTVVTGTEGLCCRHGRS</sequence>
<evidence type="ECO:0000313" key="2">
    <source>
        <dbReference type="Proteomes" id="UP001157502"/>
    </source>
</evidence>
<keyword evidence="2" id="KW-1185">Reference proteome</keyword>
<comment type="caution">
    <text evidence="1">The sequence shown here is derived from an EMBL/GenBank/DDBJ whole genome shotgun (WGS) entry which is preliminary data.</text>
</comment>
<evidence type="ECO:0000313" key="1">
    <source>
        <dbReference type="EMBL" id="KAJ8012809.1"/>
    </source>
</evidence>
<dbReference type="Proteomes" id="UP001157502">
    <property type="component" value="Chromosome 4"/>
</dbReference>